<organism evidence="3 4">
    <name type="scientific">Microbacterium invictum</name>
    <dbReference type="NCBI Taxonomy" id="515415"/>
    <lineage>
        <taxon>Bacteria</taxon>
        <taxon>Bacillati</taxon>
        <taxon>Actinomycetota</taxon>
        <taxon>Actinomycetes</taxon>
        <taxon>Micrococcales</taxon>
        <taxon>Microbacteriaceae</taxon>
        <taxon>Microbacterium</taxon>
    </lineage>
</organism>
<dbReference type="EMBL" id="CP139779">
    <property type="protein sequence ID" value="WQB70687.1"/>
    <property type="molecule type" value="Genomic_DNA"/>
</dbReference>
<evidence type="ECO:0000313" key="4">
    <source>
        <dbReference type="Proteomes" id="UP001324533"/>
    </source>
</evidence>
<evidence type="ECO:0000313" key="3">
    <source>
        <dbReference type="EMBL" id="WQB70687.1"/>
    </source>
</evidence>
<sequence>MSAQITVAVSLKTYFGQARARAWFAEVAPRASAHPAVLGGDVRLIVIPTYLQIAPALDAFAGTAVLVGAQDVSAFGPGPYTGEVTASELAELGVTVAEVGHAERRRLFDESDGVTAAKASAALAHGVIPVVCIGESERLGGPAAALANVEQLTANLRGLAAGPVIVAYEPTWAIGAAEPAPEEHIAAVTRALRGALNADAARVDSVVIYGGSARPGLLTGLGDSVDGLFLGRFAHDPGALIAVLDEAAALADERRILTPCASDGWRTS</sequence>
<dbReference type="CDD" id="cd00311">
    <property type="entry name" value="TIM"/>
    <property type="match status" value="1"/>
</dbReference>
<comment type="pathway">
    <text evidence="2">Carbohydrate biosynthesis; gluconeogenesis.</text>
</comment>
<comment type="catalytic activity">
    <reaction evidence="2">
        <text>D-glyceraldehyde 3-phosphate = dihydroxyacetone phosphate</text>
        <dbReference type="Rhea" id="RHEA:18585"/>
        <dbReference type="ChEBI" id="CHEBI:57642"/>
        <dbReference type="ChEBI" id="CHEBI:59776"/>
        <dbReference type="EC" id="5.3.1.1"/>
    </reaction>
</comment>
<reference evidence="3 4" key="1">
    <citation type="submission" date="2023-06" db="EMBL/GenBank/DDBJ databases">
        <title>Rock-solubilizing bacteria, Microbacterium invictum, promotes re-establishment of vegetation in rocky wasteland by accelerating rock bio-weathering and reshaping soil bacterial community.</title>
        <authorList>
            <person name="Liu C."/>
        </authorList>
    </citation>
    <scope>NUCLEOTIDE SEQUENCE [LARGE SCALE GENOMIC DNA]</scope>
    <source>
        <strain evidence="3 4">X-18</strain>
    </source>
</reference>
<dbReference type="InterPro" id="IPR013785">
    <property type="entry name" value="Aldolase_TIM"/>
</dbReference>
<comment type="subcellular location">
    <subcellularLocation>
        <location evidence="2">Cytoplasm</location>
    </subcellularLocation>
</comment>
<comment type="pathway">
    <text evidence="2">Carbohydrate degradation; glycolysis; D-glyceraldehyde 3-phosphate from glycerone phosphate: step 1/1.</text>
</comment>
<dbReference type="PANTHER" id="PTHR21139">
    <property type="entry name" value="TRIOSEPHOSPHATE ISOMERASE"/>
    <property type="match status" value="1"/>
</dbReference>
<dbReference type="RefSeq" id="WP_322410824.1">
    <property type="nucleotide sequence ID" value="NZ_CP139779.1"/>
</dbReference>
<keyword evidence="2" id="KW-0324">Glycolysis</keyword>
<dbReference type="GO" id="GO:0016853">
    <property type="term" value="F:isomerase activity"/>
    <property type="evidence" value="ECO:0007669"/>
    <property type="project" value="UniProtKB-KW"/>
</dbReference>
<evidence type="ECO:0000256" key="1">
    <source>
        <dbReference type="ARBA" id="ARBA00023235"/>
    </source>
</evidence>
<dbReference type="PROSITE" id="PS51440">
    <property type="entry name" value="TIM_2"/>
    <property type="match status" value="1"/>
</dbReference>
<dbReference type="Pfam" id="PF00121">
    <property type="entry name" value="TIM"/>
    <property type="match status" value="1"/>
</dbReference>
<dbReference type="SUPFAM" id="SSF51351">
    <property type="entry name" value="Triosephosphate isomerase (TIM)"/>
    <property type="match status" value="1"/>
</dbReference>
<gene>
    <name evidence="3" type="ORF">T9R20_01650</name>
</gene>
<keyword evidence="1 2" id="KW-0413">Isomerase</keyword>
<dbReference type="PANTHER" id="PTHR21139:SF2">
    <property type="entry name" value="TRIOSEPHOSPHATE ISOMERASE"/>
    <property type="match status" value="1"/>
</dbReference>
<evidence type="ECO:0000256" key="2">
    <source>
        <dbReference type="RuleBase" id="RU363013"/>
    </source>
</evidence>
<keyword evidence="4" id="KW-1185">Reference proteome</keyword>
<keyword evidence="2" id="KW-0963">Cytoplasm</keyword>
<protein>
    <recommendedName>
        <fullName evidence="2">Triosephosphate isomerase</fullName>
        <ecNumber evidence="2">5.3.1.1</ecNumber>
    </recommendedName>
</protein>
<dbReference type="EC" id="5.3.1.1" evidence="2"/>
<accession>A0ABZ0VFW8</accession>
<name>A0ABZ0VFW8_9MICO</name>
<comment type="subunit">
    <text evidence="2">Homodimer.</text>
</comment>
<keyword evidence="2" id="KW-0312">Gluconeogenesis</keyword>
<dbReference type="Gene3D" id="3.20.20.70">
    <property type="entry name" value="Aldolase class I"/>
    <property type="match status" value="1"/>
</dbReference>
<proteinExistence type="inferred from homology"/>
<dbReference type="InterPro" id="IPR035990">
    <property type="entry name" value="TIM_sf"/>
</dbReference>
<dbReference type="InterPro" id="IPR000652">
    <property type="entry name" value="Triosephosphate_isomerase"/>
</dbReference>
<dbReference type="Proteomes" id="UP001324533">
    <property type="component" value="Chromosome"/>
</dbReference>
<comment type="similarity">
    <text evidence="2">Belongs to the triosephosphate isomerase family.</text>
</comment>